<feature type="transmembrane region" description="Helical" evidence="1">
    <location>
        <begin position="7"/>
        <end position="27"/>
    </location>
</feature>
<comment type="caution">
    <text evidence="2">The sequence shown here is derived from an EMBL/GenBank/DDBJ whole genome shotgun (WGS) entry which is preliminary data.</text>
</comment>
<evidence type="ECO:0000313" key="2">
    <source>
        <dbReference type="EMBL" id="KWV51467.1"/>
    </source>
</evidence>
<evidence type="ECO:0000313" key="3">
    <source>
        <dbReference type="Proteomes" id="UP000057737"/>
    </source>
</evidence>
<dbReference type="EMBL" id="LNCU01000089">
    <property type="protein sequence ID" value="KWV51467.1"/>
    <property type="molecule type" value="Genomic_DNA"/>
</dbReference>
<dbReference type="PROSITE" id="PS51257">
    <property type="entry name" value="PROKAR_LIPOPROTEIN"/>
    <property type="match status" value="1"/>
</dbReference>
<keyword evidence="1" id="KW-1133">Transmembrane helix</keyword>
<proteinExistence type="predicted"/>
<dbReference type="Proteomes" id="UP000057737">
    <property type="component" value="Unassembled WGS sequence"/>
</dbReference>
<dbReference type="OrthoDB" id="7365340at2"/>
<feature type="transmembrane region" description="Helical" evidence="1">
    <location>
        <begin position="33"/>
        <end position="51"/>
    </location>
</feature>
<keyword evidence="1" id="KW-0812">Transmembrane</keyword>
<reference evidence="2 3" key="1">
    <citation type="submission" date="2015-11" db="EMBL/GenBank/DDBJ databases">
        <title>Draft Genome Sequence of the Strain BR 10303 (Bradyrhizobium sp.) isolated from nodules of Centrolobium paraense.</title>
        <authorList>
            <person name="Zelli J.E."/>
            <person name="Simoes-Araujo J.L."/>
            <person name="Barauna A.C."/>
            <person name="Silva K."/>
        </authorList>
    </citation>
    <scope>NUCLEOTIDE SEQUENCE [LARGE SCALE GENOMIC DNA]</scope>
    <source>
        <strain evidence="2 3">BR 10303</strain>
    </source>
</reference>
<dbReference type="RefSeq" id="WP_066510935.1">
    <property type="nucleotide sequence ID" value="NZ_LNCU01000089.1"/>
</dbReference>
<keyword evidence="1" id="KW-0472">Membrane</keyword>
<organism evidence="2 3">
    <name type="scientific">Bradyrhizobium macuxiense</name>
    <dbReference type="NCBI Taxonomy" id="1755647"/>
    <lineage>
        <taxon>Bacteria</taxon>
        <taxon>Pseudomonadati</taxon>
        <taxon>Pseudomonadota</taxon>
        <taxon>Alphaproteobacteria</taxon>
        <taxon>Hyphomicrobiales</taxon>
        <taxon>Nitrobacteraceae</taxon>
        <taxon>Bradyrhizobium</taxon>
    </lineage>
</organism>
<gene>
    <name evidence="2" type="ORF">AS156_12905</name>
</gene>
<protein>
    <submittedName>
        <fullName evidence="2">Uncharacterized protein</fullName>
    </submittedName>
</protein>
<dbReference type="AlphaFoldDB" id="A0A120FKZ3"/>
<keyword evidence="3" id="KW-1185">Reference proteome</keyword>
<accession>A0A120FKZ3</accession>
<evidence type="ECO:0000256" key="1">
    <source>
        <dbReference type="SAM" id="Phobius"/>
    </source>
</evidence>
<sequence length="65" mass="7156">MPSRIKLMLSVACLVTAACGYWFMVYLGRQGPSYAVAFLGVFATVAMWIFPEVVRKDVKARPPGS</sequence>
<name>A0A120FKZ3_9BRAD</name>